<keyword evidence="2" id="KW-0539">Nucleus</keyword>
<feature type="region of interest" description="Disordered" evidence="4">
    <location>
        <begin position="567"/>
        <end position="628"/>
    </location>
</feature>
<dbReference type="Proteomes" id="UP000692954">
    <property type="component" value="Unassembled WGS sequence"/>
</dbReference>
<dbReference type="GO" id="GO:0000076">
    <property type="term" value="P:DNA replication checkpoint signaling"/>
    <property type="evidence" value="ECO:0007669"/>
    <property type="project" value="TreeGrafter"/>
</dbReference>
<evidence type="ECO:0000256" key="4">
    <source>
        <dbReference type="SAM" id="MobiDB-lite"/>
    </source>
</evidence>
<dbReference type="GO" id="GO:0006281">
    <property type="term" value="P:DNA repair"/>
    <property type="evidence" value="ECO:0007669"/>
    <property type="project" value="TreeGrafter"/>
</dbReference>
<dbReference type="GO" id="GO:0003677">
    <property type="term" value="F:DNA binding"/>
    <property type="evidence" value="ECO:0007669"/>
    <property type="project" value="TreeGrafter"/>
</dbReference>
<gene>
    <name evidence="6" type="ORF">PSON_ATCC_30995.1.T0550206</name>
</gene>
<feature type="domain" description="Timeless N-terminal" evidence="5">
    <location>
        <begin position="49"/>
        <end position="302"/>
    </location>
</feature>
<dbReference type="Pfam" id="PF04821">
    <property type="entry name" value="TIMELESS"/>
    <property type="match status" value="1"/>
</dbReference>
<dbReference type="GO" id="GO:0043111">
    <property type="term" value="P:replication fork arrest"/>
    <property type="evidence" value="ECO:0007669"/>
    <property type="project" value="TreeGrafter"/>
</dbReference>
<proteinExistence type="predicted"/>
<dbReference type="InterPro" id="IPR044998">
    <property type="entry name" value="Timeless"/>
</dbReference>
<evidence type="ECO:0000256" key="1">
    <source>
        <dbReference type="ARBA" id="ARBA00004123"/>
    </source>
</evidence>
<evidence type="ECO:0000313" key="6">
    <source>
        <dbReference type="EMBL" id="CAD8090220.1"/>
    </source>
</evidence>
<dbReference type="EMBL" id="CAJJDN010000055">
    <property type="protein sequence ID" value="CAD8090220.1"/>
    <property type="molecule type" value="Genomic_DNA"/>
</dbReference>
<feature type="compositionally biased region" description="Basic and acidic residues" evidence="4">
    <location>
        <begin position="1056"/>
        <end position="1073"/>
    </location>
</feature>
<accession>A0A8S1NBS8</accession>
<dbReference type="InterPro" id="IPR006906">
    <property type="entry name" value="Timeless_N"/>
</dbReference>
<organism evidence="6 7">
    <name type="scientific">Paramecium sonneborni</name>
    <dbReference type="NCBI Taxonomy" id="65129"/>
    <lineage>
        <taxon>Eukaryota</taxon>
        <taxon>Sar</taxon>
        <taxon>Alveolata</taxon>
        <taxon>Ciliophora</taxon>
        <taxon>Intramacronucleata</taxon>
        <taxon>Oligohymenophorea</taxon>
        <taxon>Peniculida</taxon>
        <taxon>Parameciidae</taxon>
        <taxon>Paramecium</taxon>
    </lineage>
</organism>
<dbReference type="PANTHER" id="PTHR22940:SF4">
    <property type="entry name" value="PROTEIN TIMELESS HOMOLOG"/>
    <property type="match status" value="1"/>
</dbReference>
<keyword evidence="3" id="KW-0131">Cell cycle</keyword>
<evidence type="ECO:0000259" key="5">
    <source>
        <dbReference type="Pfam" id="PF04821"/>
    </source>
</evidence>
<keyword evidence="7" id="KW-1185">Reference proteome</keyword>
<comment type="caution">
    <text evidence="6">The sequence shown here is derived from an EMBL/GenBank/DDBJ whole genome shotgun (WGS) entry which is preliminary data.</text>
</comment>
<evidence type="ECO:0000256" key="2">
    <source>
        <dbReference type="ARBA" id="ARBA00023242"/>
    </source>
</evidence>
<sequence>MDRDFDSESNFEERLIEDEERNDQRYYSTQLLLSIQGLGTFTKVDNMNVYAKGEKAEGALKHLCQQCKKDIPDKPIARIYLAKYRVFQLNLINLLTCYPQDKVLSYYVVILMEQLTNIDKSGIKLQTPNAPQMLDTLQEYKLYFLKPIVLQTLVTHFAECIQIEQDCRTKVHNDMIELIVLLFKNLLSIPDVEETKIGLESGKEVKRNLQRNFIYCMIKESVLSAFIYISQDFKSSIMQRITLALMEIFYYALTPFDPEWLLRDSEQEKELIQKQAQQYRIQKQQHLSTIPTRHSRFPGLFVTKRVLSQSGQISSQPFHQHQVNKLANQRQKPQVRALISKQKTIFVKPLTIDLYDPEKEKNFKEELRYSTIDFLIHCFSKLVDQAFIEMNKDIIDSDDKVHYFVLISHFLKFIRFYCKQNKEDNQGQLSSEFVSVQAALQITQFNFIYSNLINESTQLRKKNFNYRIFFAVINVLFEFLMIVRELSLSVYQTDRRNSQILLQTIVTQDIAKAILIGFGYCQFGLFNDQMLSTLVKLTALYYDLLELYTQGKSWSIRTNKLLKKKIKKQQNKAKNGRRKQNEQQNEEDNSFIEKGPDDENSIRDEDNEEENEEEDEDNETEDDEDQPIYKERRCNIVSEFATVVDYKVLEKYFYLIKDDKLLRNTSELNIAIYKFFKRIVDTLKADWIFFQLDFLYIINQIIQNKQLTYKSEFLNLIQLFRRIGISFVQLFKVNRLLSVEILFRFKDLATKDSILKNYQDSVAEDDMNQGNYQLEEPKKKVIWTQKEDKILIENYEKYQNCESPEEQLSLLLSQNGFTIKSPAEIRKRIRKFRLEDGNERAIELYQQQYEMISMKKVEIMAKSIKSLLQEVGEESLNQFFNNLFSTLQNYVEYRGSESIEMPIPPLDKLQFEFFEKGSVQAIFLGLDLKPPSQGEIYWRLQTHTFSAEIHEMRSLLTKYLEKAKKIDDDQIIEEFQPLQITSQKKQSKSKNQITENLPSYVEHSNEDKNEIKQHGSDKKESEKKINSKKKQKQLDSEEEREIYQKYMEQQALNEQIQRDAENNSKDNYDDIFD</sequence>
<evidence type="ECO:0000313" key="7">
    <source>
        <dbReference type="Proteomes" id="UP000692954"/>
    </source>
</evidence>
<feature type="compositionally biased region" description="Acidic residues" evidence="4">
    <location>
        <begin position="605"/>
        <end position="626"/>
    </location>
</feature>
<protein>
    <recommendedName>
        <fullName evidence="5">Timeless N-terminal domain-containing protein</fullName>
    </recommendedName>
</protein>
<reference evidence="6" key="1">
    <citation type="submission" date="2021-01" db="EMBL/GenBank/DDBJ databases">
        <authorList>
            <consortium name="Genoscope - CEA"/>
            <person name="William W."/>
        </authorList>
    </citation>
    <scope>NUCLEOTIDE SEQUENCE</scope>
</reference>
<dbReference type="OrthoDB" id="310853at2759"/>
<dbReference type="GO" id="GO:0031298">
    <property type="term" value="C:replication fork protection complex"/>
    <property type="evidence" value="ECO:0007669"/>
    <property type="project" value="TreeGrafter"/>
</dbReference>
<feature type="compositionally biased region" description="Basic and acidic residues" evidence="4">
    <location>
        <begin position="594"/>
        <end position="604"/>
    </location>
</feature>
<dbReference type="AlphaFoldDB" id="A0A8S1NBS8"/>
<dbReference type="PANTHER" id="PTHR22940">
    <property type="entry name" value="TIMEOUT/TIMELESS-2"/>
    <property type="match status" value="1"/>
</dbReference>
<evidence type="ECO:0000256" key="3">
    <source>
        <dbReference type="ARBA" id="ARBA00023306"/>
    </source>
</evidence>
<feature type="compositionally biased region" description="Basic residues" evidence="4">
    <location>
        <begin position="567"/>
        <end position="578"/>
    </location>
</feature>
<comment type="subcellular location">
    <subcellularLocation>
        <location evidence="1">Nucleus</location>
    </subcellularLocation>
</comment>
<feature type="region of interest" description="Disordered" evidence="4">
    <location>
        <begin position="981"/>
        <end position="1073"/>
    </location>
</feature>
<feature type="compositionally biased region" description="Basic and acidic residues" evidence="4">
    <location>
        <begin position="1003"/>
        <end position="1025"/>
    </location>
</feature>
<name>A0A8S1NBS8_9CILI</name>